<name>A0A4R5P6G6_9MYCO</name>
<sequence>MAPQGKFRLNRKTIAYIAKNDQGLGKALDAVADPAAEKAGATVDEYVTDRQVRGIYGKKEDQAKRGAVSKAFGRLGLRLR</sequence>
<comment type="caution">
    <text evidence="1">The sequence shown here is derived from an EMBL/GenBank/DDBJ whole genome shotgun (WGS) entry which is preliminary data.</text>
</comment>
<evidence type="ECO:0000313" key="1">
    <source>
        <dbReference type="EMBL" id="TDH19004.1"/>
    </source>
</evidence>
<reference evidence="1 2" key="1">
    <citation type="journal article" date="2019" name="Sci. Rep.">
        <title>Extended insight into the Mycobacterium chelonae-abscessus complex through whole genome sequencing of Mycobacterium salmoniphilum outbreak and Mycobacterium salmoniphilum-like strains.</title>
        <authorList>
            <person name="Behra P.R.K."/>
            <person name="Das S."/>
            <person name="Pettersson B.M.F."/>
            <person name="Shirreff L."/>
            <person name="DuCote T."/>
            <person name="Jacobsson K.G."/>
            <person name="Ennis D.G."/>
            <person name="Kirsebom L.A."/>
        </authorList>
    </citation>
    <scope>NUCLEOTIDE SEQUENCE [LARGE SCALE GENOMIC DNA]</scope>
    <source>
        <strain evidence="1 2">DSM 45524</strain>
    </source>
</reference>
<proteinExistence type="predicted"/>
<dbReference type="Proteomes" id="UP000295627">
    <property type="component" value="Unassembled WGS sequence"/>
</dbReference>
<dbReference type="AlphaFoldDB" id="A0A4R5P6G6"/>
<organism evidence="1 2">
    <name type="scientific">Mycobacteroides franklinii</name>
    <dbReference type="NCBI Taxonomy" id="948102"/>
    <lineage>
        <taxon>Bacteria</taxon>
        <taxon>Bacillati</taxon>
        <taxon>Actinomycetota</taxon>
        <taxon>Actinomycetes</taxon>
        <taxon>Mycobacteriales</taxon>
        <taxon>Mycobacteriaceae</taxon>
        <taxon>Mycobacteroides</taxon>
    </lineage>
</organism>
<accession>A0A4R5P6G6</accession>
<evidence type="ECO:0000313" key="2">
    <source>
        <dbReference type="Proteomes" id="UP000295627"/>
    </source>
</evidence>
<protein>
    <submittedName>
        <fullName evidence="1">Uncharacterized protein</fullName>
    </submittedName>
</protein>
<dbReference type="EMBL" id="RXLR01000019">
    <property type="protein sequence ID" value="TDH19004.1"/>
    <property type="molecule type" value="Genomic_DNA"/>
</dbReference>
<dbReference type="RefSeq" id="WP_078332486.1">
    <property type="nucleotide sequence ID" value="NZ_MAFQ01000001.1"/>
</dbReference>
<gene>
    <name evidence="1" type="ORF">EJ571_20705</name>
</gene>